<accession>R7U4B9</accession>
<dbReference type="GO" id="GO:0010629">
    <property type="term" value="P:negative regulation of gene expression"/>
    <property type="evidence" value="ECO:0007669"/>
    <property type="project" value="TreeGrafter"/>
</dbReference>
<keyword evidence="10" id="KW-1185">Reference proteome</keyword>
<sequence length="475" mass="52982">MAAPSFVIFLDVPASIDEMELREKFSEAVSIASYPLTTGAKTVVMGFTCDQAAAAVCSRQVSFGREKLQARKLRPQLFSKCAVDVDLSVLSANGSTQEILDQLKESSGISCDVSTGQSIKLCGDLAQLVQASFMLHDMRQHQKISITKEAITDPIHSKTNHSFGDECTMVFSQNNDDKDKVFEGSNFESVETYKIDDFTIVTKTGNVTDEDVDVIVCPATKDLRISQNYGVVEASRSGHVDLVHSSFLRRCPLKFSDVVSIPFKGEFKCGHIVYAVGPVYQDYEDDETCGQDLCSTFLKVLIEANDLLKASSLAVPAISTGGNLVPLDICARSFTEAVQKFCLLRVQRHLKKVFLVNNDPQTTYLFDVIIGEMLEQGKEGNQKTEQARQAQANESSNSDTFMADFQFQEHDEEDVVSAEHYSWFFYWLSMFLCCVFGIYFLSIVPNFVETFLSLKNKDKELLLYLDYVGATLCDY</sequence>
<dbReference type="SUPFAM" id="SSF52949">
    <property type="entry name" value="Macro domain-like"/>
    <property type="match status" value="1"/>
</dbReference>
<evidence type="ECO:0000256" key="2">
    <source>
        <dbReference type="ARBA" id="ARBA00022676"/>
    </source>
</evidence>
<dbReference type="EMBL" id="KB305692">
    <property type="protein sequence ID" value="ELU00814.1"/>
    <property type="molecule type" value="Genomic_DNA"/>
</dbReference>
<dbReference type="HOGENOM" id="CLU_575203_0_0_1"/>
<keyword evidence="2" id="KW-0328">Glycosyltransferase</keyword>
<keyword evidence="6" id="KW-1133">Transmembrane helix</keyword>
<evidence type="ECO:0000256" key="5">
    <source>
        <dbReference type="ARBA" id="ARBA00023242"/>
    </source>
</evidence>
<dbReference type="Pfam" id="PF01661">
    <property type="entry name" value="Macro"/>
    <property type="match status" value="1"/>
</dbReference>
<reference evidence="9" key="3">
    <citation type="submission" date="2015-06" db="UniProtKB">
        <authorList>
            <consortium name="EnsemblMetazoa"/>
        </authorList>
    </citation>
    <scope>IDENTIFICATION</scope>
</reference>
<dbReference type="PANTHER" id="PTHR14453">
    <property type="entry name" value="PARP/ZINC FINGER CCCH TYPE DOMAIN CONTAINING PROTEIN"/>
    <property type="match status" value="1"/>
</dbReference>
<keyword evidence="3" id="KW-0808">Transferase</keyword>
<keyword evidence="5" id="KW-0539">Nucleus</keyword>
<dbReference type="AlphaFoldDB" id="R7U4B9"/>
<dbReference type="PANTHER" id="PTHR14453:SF67">
    <property type="entry name" value="POLY [ADP-RIBOSE] POLYMERASE"/>
    <property type="match status" value="1"/>
</dbReference>
<dbReference type="PROSITE" id="PS51154">
    <property type="entry name" value="MACRO"/>
    <property type="match status" value="1"/>
</dbReference>
<dbReference type="Gene3D" id="3.40.220.10">
    <property type="entry name" value="Leucine Aminopeptidase, subunit E, domain 1"/>
    <property type="match status" value="1"/>
</dbReference>
<proteinExistence type="predicted"/>
<keyword evidence="6" id="KW-0812">Transmembrane</keyword>
<dbReference type="GO" id="GO:0005737">
    <property type="term" value="C:cytoplasm"/>
    <property type="evidence" value="ECO:0007669"/>
    <property type="project" value="TreeGrafter"/>
</dbReference>
<dbReference type="STRING" id="283909.R7U4B9"/>
<keyword evidence="4" id="KW-0520">NAD</keyword>
<reference evidence="8 10" key="2">
    <citation type="journal article" date="2013" name="Nature">
        <title>Insights into bilaterian evolution from three spiralian genomes.</title>
        <authorList>
            <person name="Simakov O."/>
            <person name="Marletaz F."/>
            <person name="Cho S.J."/>
            <person name="Edsinger-Gonzales E."/>
            <person name="Havlak P."/>
            <person name="Hellsten U."/>
            <person name="Kuo D.H."/>
            <person name="Larsson T."/>
            <person name="Lv J."/>
            <person name="Arendt D."/>
            <person name="Savage R."/>
            <person name="Osoegawa K."/>
            <person name="de Jong P."/>
            <person name="Grimwood J."/>
            <person name="Chapman J.A."/>
            <person name="Shapiro H."/>
            <person name="Aerts A."/>
            <person name="Otillar R.P."/>
            <person name="Terry A.Y."/>
            <person name="Boore J.L."/>
            <person name="Grigoriev I.V."/>
            <person name="Lindberg D.R."/>
            <person name="Seaver E.C."/>
            <person name="Weisblat D.A."/>
            <person name="Putnam N.H."/>
            <person name="Rokhsar D.S."/>
        </authorList>
    </citation>
    <scope>NUCLEOTIDE SEQUENCE</scope>
    <source>
        <strain evidence="8 10">I ESC-2004</strain>
    </source>
</reference>
<dbReference type="InterPro" id="IPR002589">
    <property type="entry name" value="Macro_dom"/>
</dbReference>
<dbReference type="GO" id="GO:0005634">
    <property type="term" value="C:nucleus"/>
    <property type="evidence" value="ECO:0007669"/>
    <property type="project" value="UniProtKB-SubCell"/>
</dbReference>
<reference evidence="10" key="1">
    <citation type="submission" date="2012-12" db="EMBL/GenBank/DDBJ databases">
        <authorList>
            <person name="Hellsten U."/>
            <person name="Grimwood J."/>
            <person name="Chapman J.A."/>
            <person name="Shapiro H."/>
            <person name="Aerts A."/>
            <person name="Otillar R.P."/>
            <person name="Terry A.Y."/>
            <person name="Boore J.L."/>
            <person name="Simakov O."/>
            <person name="Marletaz F."/>
            <person name="Cho S.-J."/>
            <person name="Edsinger-Gonzales E."/>
            <person name="Havlak P."/>
            <person name="Kuo D.-H."/>
            <person name="Larsson T."/>
            <person name="Lv J."/>
            <person name="Arendt D."/>
            <person name="Savage R."/>
            <person name="Osoegawa K."/>
            <person name="de Jong P."/>
            <person name="Lindberg D.R."/>
            <person name="Seaver E.C."/>
            <person name="Weisblat D.A."/>
            <person name="Putnam N.H."/>
            <person name="Grigoriev I.V."/>
            <person name="Rokhsar D.S."/>
        </authorList>
    </citation>
    <scope>NUCLEOTIDE SEQUENCE</scope>
    <source>
        <strain evidence="10">I ESC-2004</strain>
    </source>
</reference>
<protein>
    <recommendedName>
        <fullName evidence="7">Macro domain-containing protein</fullName>
    </recommendedName>
</protein>
<dbReference type="GO" id="GO:1990404">
    <property type="term" value="F:NAD+-protein mono-ADP-ribosyltransferase activity"/>
    <property type="evidence" value="ECO:0007669"/>
    <property type="project" value="TreeGrafter"/>
</dbReference>
<dbReference type="EnsemblMetazoa" id="CapteT188923">
    <property type="protein sequence ID" value="CapteP188923"/>
    <property type="gene ID" value="CapteG188923"/>
</dbReference>
<keyword evidence="6" id="KW-0472">Membrane</keyword>
<dbReference type="GO" id="GO:0003950">
    <property type="term" value="F:NAD+ poly-ADP-ribosyltransferase activity"/>
    <property type="evidence" value="ECO:0007669"/>
    <property type="project" value="TreeGrafter"/>
</dbReference>
<dbReference type="InterPro" id="IPR052056">
    <property type="entry name" value="Mono-ARTD/PARP"/>
</dbReference>
<evidence type="ECO:0000313" key="8">
    <source>
        <dbReference type="EMBL" id="ELU00814.1"/>
    </source>
</evidence>
<dbReference type="GO" id="GO:0070212">
    <property type="term" value="P:protein poly-ADP-ribosylation"/>
    <property type="evidence" value="ECO:0007669"/>
    <property type="project" value="TreeGrafter"/>
</dbReference>
<evidence type="ECO:0000256" key="1">
    <source>
        <dbReference type="ARBA" id="ARBA00004123"/>
    </source>
</evidence>
<feature type="transmembrane region" description="Helical" evidence="6">
    <location>
        <begin position="423"/>
        <end position="448"/>
    </location>
</feature>
<evidence type="ECO:0000256" key="6">
    <source>
        <dbReference type="SAM" id="Phobius"/>
    </source>
</evidence>
<evidence type="ECO:0000259" key="7">
    <source>
        <dbReference type="PROSITE" id="PS51154"/>
    </source>
</evidence>
<dbReference type="GO" id="GO:0003714">
    <property type="term" value="F:transcription corepressor activity"/>
    <property type="evidence" value="ECO:0007669"/>
    <property type="project" value="TreeGrafter"/>
</dbReference>
<gene>
    <name evidence="8" type="ORF">CAPTEDRAFT_188923</name>
</gene>
<dbReference type="Proteomes" id="UP000014760">
    <property type="component" value="Unassembled WGS sequence"/>
</dbReference>
<organism evidence="8">
    <name type="scientific">Capitella teleta</name>
    <name type="common">Polychaete worm</name>
    <dbReference type="NCBI Taxonomy" id="283909"/>
    <lineage>
        <taxon>Eukaryota</taxon>
        <taxon>Metazoa</taxon>
        <taxon>Spiralia</taxon>
        <taxon>Lophotrochozoa</taxon>
        <taxon>Annelida</taxon>
        <taxon>Polychaeta</taxon>
        <taxon>Sedentaria</taxon>
        <taxon>Scolecida</taxon>
        <taxon>Capitellidae</taxon>
        <taxon>Capitella</taxon>
    </lineage>
</organism>
<evidence type="ECO:0000313" key="10">
    <source>
        <dbReference type="Proteomes" id="UP000014760"/>
    </source>
</evidence>
<comment type="subcellular location">
    <subcellularLocation>
        <location evidence="1">Nucleus</location>
    </subcellularLocation>
</comment>
<dbReference type="InterPro" id="IPR043472">
    <property type="entry name" value="Macro_dom-like"/>
</dbReference>
<name>R7U4B9_CAPTE</name>
<dbReference type="EMBL" id="AMQN01009544">
    <property type="status" value="NOT_ANNOTATED_CDS"/>
    <property type="molecule type" value="Genomic_DNA"/>
</dbReference>
<evidence type="ECO:0000256" key="3">
    <source>
        <dbReference type="ARBA" id="ARBA00022679"/>
    </source>
</evidence>
<evidence type="ECO:0000256" key="4">
    <source>
        <dbReference type="ARBA" id="ARBA00023027"/>
    </source>
</evidence>
<evidence type="ECO:0000313" key="9">
    <source>
        <dbReference type="EnsemblMetazoa" id="CapteP188923"/>
    </source>
</evidence>
<feature type="domain" description="Macro" evidence="7">
    <location>
        <begin position="187"/>
        <end position="374"/>
    </location>
</feature>